<organism evidence="5 6">
    <name type="scientific">Stereum hirsutum (strain FP-91666)</name>
    <name type="common">White-rot fungus</name>
    <dbReference type="NCBI Taxonomy" id="721885"/>
    <lineage>
        <taxon>Eukaryota</taxon>
        <taxon>Fungi</taxon>
        <taxon>Dikarya</taxon>
        <taxon>Basidiomycota</taxon>
        <taxon>Agaricomycotina</taxon>
        <taxon>Agaricomycetes</taxon>
        <taxon>Russulales</taxon>
        <taxon>Stereaceae</taxon>
        <taxon>Stereum</taxon>
    </lineage>
</organism>
<evidence type="ECO:0000256" key="2">
    <source>
        <dbReference type="ARBA" id="ARBA00022723"/>
    </source>
</evidence>
<accession>R7RY93</accession>
<dbReference type="InterPro" id="IPR003347">
    <property type="entry name" value="JmjC_dom"/>
</dbReference>
<dbReference type="GO" id="GO:0000118">
    <property type="term" value="C:histone deacetylase complex"/>
    <property type="evidence" value="ECO:0007669"/>
    <property type="project" value="TreeGrafter"/>
</dbReference>
<reference evidence="6" key="1">
    <citation type="journal article" date="2012" name="Science">
        <title>The Paleozoic origin of enzymatic lignin decomposition reconstructed from 31 fungal genomes.</title>
        <authorList>
            <person name="Floudas D."/>
            <person name="Binder M."/>
            <person name="Riley R."/>
            <person name="Barry K."/>
            <person name="Blanchette R.A."/>
            <person name="Henrissat B."/>
            <person name="Martinez A.T."/>
            <person name="Otillar R."/>
            <person name="Spatafora J.W."/>
            <person name="Yadav J.S."/>
            <person name="Aerts A."/>
            <person name="Benoit I."/>
            <person name="Boyd A."/>
            <person name="Carlson A."/>
            <person name="Copeland A."/>
            <person name="Coutinho P.M."/>
            <person name="de Vries R.P."/>
            <person name="Ferreira P."/>
            <person name="Findley K."/>
            <person name="Foster B."/>
            <person name="Gaskell J."/>
            <person name="Glotzer D."/>
            <person name="Gorecki P."/>
            <person name="Heitman J."/>
            <person name="Hesse C."/>
            <person name="Hori C."/>
            <person name="Igarashi K."/>
            <person name="Jurgens J.A."/>
            <person name="Kallen N."/>
            <person name="Kersten P."/>
            <person name="Kohler A."/>
            <person name="Kuees U."/>
            <person name="Kumar T.K.A."/>
            <person name="Kuo A."/>
            <person name="LaButti K."/>
            <person name="Larrondo L.F."/>
            <person name="Lindquist E."/>
            <person name="Ling A."/>
            <person name="Lombard V."/>
            <person name="Lucas S."/>
            <person name="Lundell T."/>
            <person name="Martin R."/>
            <person name="McLaughlin D.J."/>
            <person name="Morgenstern I."/>
            <person name="Morin E."/>
            <person name="Murat C."/>
            <person name="Nagy L.G."/>
            <person name="Nolan M."/>
            <person name="Ohm R.A."/>
            <person name="Patyshakuliyeva A."/>
            <person name="Rokas A."/>
            <person name="Ruiz-Duenas F.J."/>
            <person name="Sabat G."/>
            <person name="Salamov A."/>
            <person name="Samejima M."/>
            <person name="Schmutz J."/>
            <person name="Slot J.C."/>
            <person name="St John F."/>
            <person name="Stenlid J."/>
            <person name="Sun H."/>
            <person name="Sun S."/>
            <person name="Syed K."/>
            <person name="Tsang A."/>
            <person name="Wiebenga A."/>
            <person name="Young D."/>
            <person name="Pisabarro A."/>
            <person name="Eastwood D.C."/>
            <person name="Martin F."/>
            <person name="Cullen D."/>
            <person name="Grigoriev I.V."/>
            <person name="Hibbett D.S."/>
        </authorList>
    </citation>
    <scope>NUCLEOTIDE SEQUENCE [LARGE SCALE GENOMIC DNA]</scope>
    <source>
        <strain evidence="6">FP-91666</strain>
    </source>
</reference>
<dbReference type="GeneID" id="18806494"/>
<evidence type="ECO:0000259" key="4">
    <source>
        <dbReference type="PROSITE" id="PS51184"/>
    </source>
</evidence>
<dbReference type="eggNOG" id="KOG1356">
    <property type="taxonomic scope" value="Eukaryota"/>
</dbReference>
<dbReference type="Proteomes" id="UP000053927">
    <property type="component" value="Unassembled WGS sequence"/>
</dbReference>
<dbReference type="GO" id="GO:0031490">
    <property type="term" value="F:chromatin DNA binding"/>
    <property type="evidence" value="ECO:0007669"/>
    <property type="project" value="TreeGrafter"/>
</dbReference>
<dbReference type="GO" id="GO:0000785">
    <property type="term" value="C:chromatin"/>
    <property type="evidence" value="ECO:0007669"/>
    <property type="project" value="TreeGrafter"/>
</dbReference>
<feature type="domain" description="JmjC" evidence="4">
    <location>
        <begin position="102"/>
        <end position="263"/>
    </location>
</feature>
<dbReference type="GO" id="GO:0032454">
    <property type="term" value="F:histone H3K9 demethylase activity"/>
    <property type="evidence" value="ECO:0007669"/>
    <property type="project" value="InterPro"/>
</dbReference>
<protein>
    <recommendedName>
        <fullName evidence="4">JmjC domain-containing protein</fullName>
    </recommendedName>
</protein>
<name>R7RY93_STEHR</name>
<keyword evidence="6" id="KW-1185">Reference proteome</keyword>
<feature type="non-terminal residue" evidence="5">
    <location>
        <position position="1"/>
    </location>
</feature>
<dbReference type="GO" id="GO:0046872">
    <property type="term" value="F:metal ion binding"/>
    <property type="evidence" value="ECO:0007669"/>
    <property type="project" value="UniProtKB-KW"/>
</dbReference>
<evidence type="ECO:0000256" key="3">
    <source>
        <dbReference type="ARBA" id="ARBA00023242"/>
    </source>
</evidence>
<dbReference type="PANTHER" id="PTHR12549">
    <property type="entry name" value="JMJC DOMAIN-CONTAINING HISTONE DEMETHYLATION PROTEIN"/>
    <property type="match status" value="1"/>
</dbReference>
<dbReference type="GO" id="GO:0003712">
    <property type="term" value="F:transcription coregulator activity"/>
    <property type="evidence" value="ECO:0007669"/>
    <property type="project" value="TreeGrafter"/>
</dbReference>
<evidence type="ECO:0000313" key="6">
    <source>
        <dbReference type="Proteomes" id="UP000053927"/>
    </source>
</evidence>
<dbReference type="RefSeq" id="XP_007311054.1">
    <property type="nucleotide sequence ID" value="XM_007310992.1"/>
</dbReference>
<dbReference type="SUPFAM" id="SSF51197">
    <property type="entry name" value="Clavaminate synthase-like"/>
    <property type="match status" value="1"/>
</dbReference>
<evidence type="ECO:0000313" key="5">
    <source>
        <dbReference type="EMBL" id="EIM79778.1"/>
    </source>
</evidence>
<dbReference type="AlphaFoldDB" id="R7RY93"/>
<dbReference type="SMART" id="SM00558">
    <property type="entry name" value="JmjC"/>
    <property type="match status" value="1"/>
</dbReference>
<proteinExistence type="predicted"/>
<dbReference type="InterPro" id="IPR045109">
    <property type="entry name" value="LSDs-like"/>
</dbReference>
<comment type="subcellular location">
    <subcellularLocation>
        <location evidence="1">Nucleus</location>
    </subcellularLocation>
</comment>
<dbReference type="OrthoDB" id="1667110at2759"/>
<dbReference type="Pfam" id="PF02373">
    <property type="entry name" value="JmjC"/>
    <property type="match status" value="1"/>
</dbReference>
<sequence>FQSFWSQGIPVVVSKCLNKITLTDVGKEFFIRCYGFHRVRLVDCCGEKQDKKVSLAEFLSDFGRPRSPNDTIWKLKDWPPSEDLQTVLGELHDQMELTVPVPDMTRADGVHNFPSYFATNANKADLGPKMYLAYASQRVGKHIGSTFLHKDVTSAYNIALDVAESPTGEPGHALWHLWPSWASPMLEEFMVEQKLVSPNDGNPIHTQSVYLTESQIEAFSTRYEVKPFVIRQRKGDAVFIPPGCPHQVMPKTICSPSPAHFSL</sequence>
<dbReference type="OMA" id="CEVEDCE"/>
<dbReference type="GO" id="GO:0006357">
    <property type="term" value="P:regulation of transcription by RNA polymerase II"/>
    <property type="evidence" value="ECO:0007669"/>
    <property type="project" value="TreeGrafter"/>
</dbReference>
<dbReference type="Gene3D" id="2.60.120.650">
    <property type="entry name" value="Cupin"/>
    <property type="match status" value="1"/>
</dbReference>
<dbReference type="PROSITE" id="PS51184">
    <property type="entry name" value="JMJC"/>
    <property type="match status" value="1"/>
</dbReference>
<keyword evidence="2" id="KW-0479">Metal-binding</keyword>
<dbReference type="PANTHER" id="PTHR12549:SF38">
    <property type="entry name" value="JMJC DOMAIN-CONTAINING HISTONE DEMETHYLASE 2, ISOFORM A"/>
    <property type="match status" value="1"/>
</dbReference>
<keyword evidence="3" id="KW-0539">Nucleus</keyword>
<gene>
    <name evidence="5" type="ORF">STEHIDRAFT_69030</name>
</gene>
<dbReference type="KEGG" id="shs:STEHIDRAFT_69030"/>
<dbReference type="EMBL" id="JH687401">
    <property type="protein sequence ID" value="EIM79778.1"/>
    <property type="molecule type" value="Genomic_DNA"/>
</dbReference>
<evidence type="ECO:0000256" key="1">
    <source>
        <dbReference type="ARBA" id="ARBA00004123"/>
    </source>
</evidence>